<keyword evidence="3" id="KW-1185">Reference proteome</keyword>
<gene>
    <name evidence="2" type="ORF">D1164_05450</name>
</gene>
<dbReference type="Proteomes" id="UP000266441">
    <property type="component" value="Unassembled WGS sequence"/>
</dbReference>
<accession>A0A399D328</accession>
<dbReference type="AlphaFoldDB" id="A0A399D328"/>
<keyword evidence="1" id="KW-0812">Transmembrane</keyword>
<feature type="transmembrane region" description="Helical" evidence="1">
    <location>
        <begin position="84"/>
        <end position="102"/>
    </location>
</feature>
<evidence type="ECO:0000256" key="1">
    <source>
        <dbReference type="SAM" id="Phobius"/>
    </source>
</evidence>
<protein>
    <submittedName>
        <fullName evidence="2">DUF1761 domain-containing protein</fullName>
    </submittedName>
</protein>
<dbReference type="EMBL" id="QWET01000003">
    <property type="protein sequence ID" value="RIH66355.1"/>
    <property type="molecule type" value="Genomic_DNA"/>
</dbReference>
<dbReference type="OrthoDB" id="333057at2"/>
<reference evidence="2 3" key="1">
    <citation type="journal article" date="2015" name="Int. J. Syst. Evol. Microbiol.">
        <title>Mariniphaga sediminis sp. nov., isolated from coastal sediment.</title>
        <authorList>
            <person name="Wang F.Q."/>
            <person name="Shen Q.Y."/>
            <person name="Chen G.J."/>
            <person name="Du Z.J."/>
        </authorList>
    </citation>
    <scope>NUCLEOTIDE SEQUENCE [LARGE SCALE GENOMIC DNA]</scope>
    <source>
        <strain evidence="2 3">SY21</strain>
    </source>
</reference>
<dbReference type="RefSeq" id="WP_119348942.1">
    <property type="nucleotide sequence ID" value="NZ_QWET01000003.1"/>
</dbReference>
<sequence length="139" mass="15249">MEPIEVLSSLNFWAVLVAASSAFIVGWLWYGPLFGKQWIKLNGFSKEDLMEGGMSMPLIMIINYIATALAAVAIAMFIGAEATAAFGIFAGLMIAIFWIGTSRLNDVLYERKPWGLFFINTGYNVAIYAIMGAVLGAWH</sequence>
<feature type="transmembrane region" description="Helical" evidence="1">
    <location>
        <begin position="12"/>
        <end position="35"/>
    </location>
</feature>
<name>A0A399D328_9BACT</name>
<dbReference type="Pfam" id="PF08570">
    <property type="entry name" value="DUF1761"/>
    <property type="match status" value="1"/>
</dbReference>
<dbReference type="InterPro" id="IPR013879">
    <property type="entry name" value="DUF1761"/>
</dbReference>
<evidence type="ECO:0000313" key="3">
    <source>
        <dbReference type="Proteomes" id="UP000266441"/>
    </source>
</evidence>
<keyword evidence="1" id="KW-0472">Membrane</keyword>
<proteinExistence type="predicted"/>
<evidence type="ECO:0000313" key="2">
    <source>
        <dbReference type="EMBL" id="RIH66355.1"/>
    </source>
</evidence>
<organism evidence="2 3">
    <name type="scientific">Mariniphaga sediminis</name>
    <dbReference type="NCBI Taxonomy" id="1628158"/>
    <lineage>
        <taxon>Bacteria</taxon>
        <taxon>Pseudomonadati</taxon>
        <taxon>Bacteroidota</taxon>
        <taxon>Bacteroidia</taxon>
        <taxon>Marinilabiliales</taxon>
        <taxon>Prolixibacteraceae</taxon>
        <taxon>Mariniphaga</taxon>
    </lineage>
</organism>
<comment type="caution">
    <text evidence="2">The sequence shown here is derived from an EMBL/GenBank/DDBJ whole genome shotgun (WGS) entry which is preliminary data.</text>
</comment>
<feature type="transmembrane region" description="Helical" evidence="1">
    <location>
        <begin position="114"/>
        <end position="138"/>
    </location>
</feature>
<keyword evidence="1" id="KW-1133">Transmembrane helix</keyword>
<feature type="transmembrane region" description="Helical" evidence="1">
    <location>
        <begin position="56"/>
        <end position="78"/>
    </location>
</feature>